<dbReference type="InterPro" id="IPR056867">
    <property type="entry name" value="LRR_15"/>
</dbReference>
<proteinExistence type="predicted"/>
<dbReference type="AlphaFoldDB" id="A0A8H7TNH9"/>
<feature type="domain" description="Leucine-rich repeat" evidence="1">
    <location>
        <begin position="275"/>
        <end position="410"/>
    </location>
</feature>
<organism evidence="2 3">
    <name type="scientific">Bionectria ochroleuca</name>
    <name type="common">Gliocladium roseum</name>
    <dbReference type="NCBI Taxonomy" id="29856"/>
    <lineage>
        <taxon>Eukaryota</taxon>
        <taxon>Fungi</taxon>
        <taxon>Dikarya</taxon>
        <taxon>Ascomycota</taxon>
        <taxon>Pezizomycotina</taxon>
        <taxon>Sordariomycetes</taxon>
        <taxon>Hypocreomycetidae</taxon>
        <taxon>Hypocreales</taxon>
        <taxon>Bionectriaceae</taxon>
        <taxon>Clonostachys</taxon>
    </lineage>
</organism>
<dbReference type="Pfam" id="PF24969">
    <property type="entry name" value="LRR_15"/>
    <property type="match status" value="1"/>
</dbReference>
<dbReference type="SUPFAM" id="SSF52047">
    <property type="entry name" value="RNI-like"/>
    <property type="match status" value="1"/>
</dbReference>
<evidence type="ECO:0000259" key="1">
    <source>
        <dbReference type="Pfam" id="PF24969"/>
    </source>
</evidence>
<reference evidence="2" key="1">
    <citation type="submission" date="2020-10" db="EMBL/GenBank/DDBJ databases">
        <title>High-Quality Genome Resource of Clonostachys rosea strain S41 by Oxford Nanopore Long-Read Sequencing.</title>
        <authorList>
            <person name="Wang H."/>
        </authorList>
    </citation>
    <scope>NUCLEOTIDE SEQUENCE</scope>
    <source>
        <strain evidence="2">S41</strain>
    </source>
</reference>
<sequence length="495" mass="56830">MSNIQRIPDEIWGHIFEGFECTLPPSQWWMDRVLVNRTHRLTLASLCLVCQQFRRCAQPLLYKNLNLEGAEPDNDTAFVRAIRELALHPNLGQNTRILTAENNFGRSGNDLRVDSEQLASAINMMDLPPRFRQFLRSSHFDVGRISPASLCLLFTPNVQSLDITLGETPFLLSWLLSGSLDLEKSSFLPQRSEDDEPVDYADYGFGYDDDKVIFRAYSNFGLPRLKEVHLKHWSIVFTTPITDIEAAFMHPAVEIMRMVGLDWRATHVPKRRWPDFTSNIRILELTECIMDARGVEDMFQLCPNLESLRIFLADSNRATEIQDADYEIKMDSVGVVLRKHGGNLVKLDLETAEFGGYINRAIGSLQGLDNLRHLKIAQRDLVGYSTFYPFDPAVPHLVSVLPRSLETLYLHYDRLYMALAADEYKRKGTNNEIFELITSGEFPNLREVKAERYLEDSKPFEHSIDGWRSEIREEPLWKGPSTGCRRVIIMVVSKI</sequence>
<accession>A0A8H7TNH9</accession>
<name>A0A8H7TNH9_BIOOC</name>
<dbReference type="Proteomes" id="UP000616885">
    <property type="component" value="Unassembled WGS sequence"/>
</dbReference>
<evidence type="ECO:0000313" key="2">
    <source>
        <dbReference type="EMBL" id="KAF9751090.1"/>
    </source>
</evidence>
<evidence type="ECO:0000313" key="3">
    <source>
        <dbReference type="Proteomes" id="UP000616885"/>
    </source>
</evidence>
<protein>
    <recommendedName>
        <fullName evidence="1">Leucine-rich repeat domain-containing protein</fullName>
    </recommendedName>
</protein>
<dbReference type="InterPro" id="IPR032675">
    <property type="entry name" value="LRR_dom_sf"/>
</dbReference>
<dbReference type="EMBL" id="JADCTT010000006">
    <property type="protein sequence ID" value="KAF9751090.1"/>
    <property type="molecule type" value="Genomic_DNA"/>
</dbReference>
<dbReference type="Gene3D" id="3.80.10.10">
    <property type="entry name" value="Ribonuclease Inhibitor"/>
    <property type="match status" value="1"/>
</dbReference>
<gene>
    <name evidence="2" type="ORF">IM811_015310</name>
</gene>
<comment type="caution">
    <text evidence="2">The sequence shown here is derived from an EMBL/GenBank/DDBJ whole genome shotgun (WGS) entry which is preliminary data.</text>
</comment>